<evidence type="ECO:0000256" key="1">
    <source>
        <dbReference type="SAM" id="MobiDB-lite"/>
    </source>
</evidence>
<dbReference type="Proteomes" id="UP000037904">
    <property type="component" value="Unassembled WGS sequence"/>
</dbReference>
<feature type="region of interest" description="Disordered" evidence="1">
    <location>
        <begin position="322"/>
        <end position="352"/>
    </location>
</feature>
<feature type="compositionally biased region" description="Polar residues" evidence="1">
    <location>
        <begin position="73"/>
        <end position="91"/>
    </location>
</feature>
<organism evidence="2 3">
    <name type="scientific">Fusarium langsethiae</name>
    <dbReference type="NCBI Taxonomy" id="179993"/>
    <lineage>
        <taxon>Eukaryota</taxon>
        <taxon>Fungi</taxon>
        <taxon>Dikarya</taxon>
        <taxon>Ascomycota</taxon>
        <taxon>Pezizomycotina</taxon>
        <taxon>Sordariomycetes</taxon>
        <taxon>Hypocreomycetidae</taxon>
        <taxon>Hypocreales</taxon>
        <taxon>Nectriaceae</taxon>
        <taxon>Fusarium</taxon>
    </lineage>
</organism>
<feature type="region of interest" description="Disordered" evidence="1">
    <location>
        <begin position="379"/>
        <end position="459"/>
    </location>
</feature>
<feature type="compositionally biased region" description="Basic and acidic residues" evidence="1">
    <location>
        <begin position="40"/>
        <end position="67"/>
    </location>
</feature>
<protein>
    <submittedName>
        <fullName evidence="2">Uncharacterized protein</fullName>
    </submittedName>
</protein>
<feature type="compositionally biased region" description="Low complexity" evidence="1">
    <location>
        <begin position="434"/>
        <end position="452"/>
    </location>
</feature>
<dbReference type="EMBL" id="JXCE01000589">
    <property type="protein sequence ID" value="KPA36607.1"/>
    <property type="molecule type" value="Genomic_DNA"/>
</dbReference>
<accession>A0A0N0DBD0</accession>
<gene>
    <name evidence="2" type="ORF">FLAG1_10612</name>
</gene>
<name>A0A0N0DBD0_FUSLA</name>
<dbReference type="AlphaFoldDB" id="A0A0N0DBD0"/>
<comment type="caution">
    <text evidence="2">The sequence shown here is derived from an EMBL/GenBank/DDBJ whole genome shotgun (WGS) entry which is preliminary data.</text>
</comment>
<feature type="region of interest" description="Disordered" evidence="1">
    <location>
        <begin position="38"/>
        <end position="109"/>
    </location>
</feature>
<proteinExistence type="predicted"/>
<feature type="compositionally biased region" description="Low complexity" evidence="1">
    <location>
        <begin position="386"/>
        <end position="405"/>
    </location>
</feature>
<feature type="compositionally biased region" description="Polar residues" evidence="1">
    <location>
        <begin position="406"/>
        <end position="427"/>
    </location>
</feature>
<reference evidence="2 3" key="1">
    <citation type="submission" date="2015-04" db="EMBL/GenBank/DDBJ databases">
        <title>The draft genome sequence of Fusarium langsethiae, a T-2/HT-2 mycotoxin producer.</title>
        <authorList>
            <person name="Lysoe E."/>
            <person name="Divon H.H."/>
            <person name="Terzi V."/>
            <person name="Orru L."/>
            <person name="Lamontanara A."/>
            <person name="Kolseth A.-K."/>
            <person name="Frandsen R.J."/>
            <person name="Nielsen K."/>
            <person name="Thrane U."/>
        </authorList>
    </citation>
    <scope>NUCLEOTIDE SEQUENCE [LARGE SCALE GENOMIC DNA]</scope>
    <source>
        <strain evidence="2 3">Fl201059</strain>
    </source>
</reference>
<sequence length="599" mass="65685">MEQSNIGDELRSLASSLFAVADEAIDLNNDESIQKASFRLSDKHDEHILRNTRDSDGAGASERTRSDEDGEASQGQRCLTTRETSSLTEVPSSKDAVDKTKKKHKKKKPEKFEVNPEYLKSLIEWIDSPESFFNRNIEVTIGYRIGRFLIDIERSIDLNSIKWRYIVRQIYLSRESWKRYETKAFNLLLVGDTETVGESTIRFWIKEGEFYEFLCTKFGIGCLFCDVAKAAEARTMSLPTGDNPSNPKLDEHIATLRDRNIEAVSEQYKLVATKIATYMRDKQIEAGLLKPSKRVADEISNDTPGTPLKKVYSTTHYDLTYGTGQESAGTGTEMVADDDSSGGRIDGPEPPNAALGLCNDQLSIPSPQYTSHNRLQKFPENNAMLSSPKTTAATMSTTSTPSPASNTDAETQPGRENTLSDRLQTESQKPDAISGALSSGSGSLLADGSPPSDHMDISSVSASMPDKFIYMPSQQQSSHEQRQISQFHDSDMMGNLAHDDRLSTAILGTACLPQAEVNNGMEASDNLAGIGASRGHGSSLQPQHANDLGFSGSQQVDPNMFWNMLDTSDFGYSWEGYGDFDAATVDPSPSIDVAPAGLV</sequence>
<evidence type="ECO:0000313" key="3">
    <source>
        <dbReference type="Proteomes" id="UP000037904"/>
    </source>
</evidence>
<feature type="compositionally biased region" description="Basic residues" evidence="1">
    <location>
        <begin position="100"/>
        <end position="109"/>
    </location>
</feature>
<keyword evidence="3" id="KW-1185">Reference proteome</keyword>
<evidence type="ECO:0000313" key="2">
    <source>
        <dbReference type="EMBL" id="KPA36607.1"/>
    </source>
</evidence>